<gene>
    <name evidence="1" type="ORF">MRB53_029828</name>
</gene>
<accession>A0ACC2KK13</accession>
<reference evidence="1 2" key="1">
    <citation type="journal article" date="2022" name="Hortic Res">
        <title>A haplotype resolved chromosomal level avocado genome allows analysis of novel avocado genes.</title>
        <authorList>
            <person name="Nath O."/>
            <person name="Fletcher S.J."/>
            <person name="Hayward A."/>
            <person name="Shaw L.M."/>
            <person name="Masouleh A.K."/>
            <person name="Furtado A."/>
            <person name="Henry R.J."/>
            <person name="Mitter N."/>
        </authorList>
    </citation>
    <scope>NUCLEOTIDE SEQUENCE [LARGE SCALE GENOMIC DNA]</scope>
    <source>
        <strain evidence="2">cv. Hass</strain>
    </source>
</reference>
<proteinExistence type="predicted"/>
<dbReference type="EMBL" id="CM056817">
    <property type="protein sequence ID" value="KAJ8621299.1"/>
    <property type="molecule type" value="Genomic_DNA"/>
</dbReference>
<keyword evidence="2" id="KW-1185">Reference proteome</keyword>
<comment type="caution">
    <text evidence="1">The sequence shown here is derived from an EMBL/GenBank/DDBJ whole genome shotgun (WGS) entry which is preliminary data.</text>
</comment>
<name>A0ACC2KK13_PERAE</name>
<evidence type="ECO:0000313" key="1">
    <source>
        <dbReference type="EMBL" id="KAJ8621299.1"/>
    </source>
</evidence>
<sequence>MATVPTLSFLLLFFFSPLASSAAMSESEALLLLKKSFTNAKSLDSWNPDSPACGGKSSWVGVICFKKTVMGLRLGGMSLSGKIDVDALVQLPGLRSISFSDNAFSGPIPGFDRLGALKGMYLSGNQFSGEIPPEFFSKMESLKKLWLSGNSFTGPIPTSLAKLTHLIEVHLDNNGFSGAIPSIGQPALKSFNISNNALEGEIPASLKSFGEDSFAGNVGLCGPPLAKQCGAAANSAPMITSDSGEAKHGTSKVALVAVAVVALLCVLAMAVSSRSRKREREFDKLGHDMGEESVEVQVRESSRKETSLRKNSSVRKESSHSSKRGGGGGGSGGAGVPRLTMVNEEKGVFGLPDLMKAAAEVLGNGGLGSAYKAVMANGVGVVVKRMREMNRVGGEAFEIEMRRLGMLRHPNVLPPLAFHFRKEEKLLVYEHISRGSLLYNLHGDRGPGHDELNWPARLRIVRGIARGMAFLHTELANTEIPHGNLKSSNVLLGDDLEPVLIDYGFSPLVTPQQAAQAMFAYKSPESIQFARVSHKSDVYSFGVLILEILTGKFPSQYLTSGKGGTDVVQWVTLAISEKREFELFDPEISGSNESNNSMERLLHLGADCAEPDPEQRPDMKEALRRVEEIASADEGLLSKLKSRRVSFKEPDGENFFAIS</sequence>
<organism evidence="1 2">
    <name type="scientific">Persea americana</name>
    <name type="common">Avocado</name>
    <dbReference type="NCBI Taxonomy" id="3435"/>
    <lineage>
        <taxon>Eukaryota</taxon>
        <taxon>Viridiplantae</taxon>
        <taxon>Streptophyta</taxon>
        <taxon>Embryophyta</taxon>
        <taxon>Tracheophyta</taxon>
        <taxon>Spermatophyta</taxon>
        <taxon>Magnoliopsida</taxon>
        <taxon>Magnoliidae</taxon>
        <taxon>Laurales</taxon>
        <taxon>Lauraceae</taxon>
        <taxon>Persea</taxon>
    </lineage>
</organism>
<dbReference type="Proteomes" id="UP001234297">
    <property type="component" value="Chromosome 9"/>
</dbReference>
<protein>
    <submittedName>
        <fullName evidence="1">Uncharacterized protein</fullName>
    </submittedName>
</protein>
<evidence type="ECO:0000313" key="2">
    <source>
        <dbReference type="Proteomes" id="UP001234297"/>
    </source>
</evidence>